<proteinExistence type="predicted"/>
<feature type="domain" description="Rad51-like C-terminal" evidence="2">
    <location>
        <begin position="93"/>
        <end position="154"/>
    </location>
</feature>
<dbReference type="InterPro" id="IPR027417">
    <property type="entry name" value="P-loop_NTPase"/>
</dbReference>
<evidence type="ECO:0000313" key="3">
    <source>
        <dbReference type="EMBL" id="HGB14363.1"/>
    </source>
</evidence>
<feature type="region of interest" description="Disordered" evidence="1">
    <location>
        <begin position="1"/>
        <end position="32"/>
    </location>
</feature>
<organism evidence="3">
    <name type="scientific">Desulfobacca acetoxidans</name>
    <dbReference type="NCBI Taxonomy" id="60893"/>
    <lineage>
        <taxon>Bacteria</taxon>
        <taxon>Pseudomonadati</taxon>
        <taxon>Thermodesulfobacteriota</taxon>
        <taxon>Desulfobaccia</taxon>
        <taxon>Desulfobaccales</taxon>
        <taxon>Desulfobaccaceae</taxon>
        <taxon>Desulfobacca</taxon>
    </lineage>
</organism>
<gene>
    <name evidence="3" type="ORF">ENV62_03880</name>
</gene>
<name>A0A7C3SIA4_9BACT</name>
<dbReference type="Gene3D" id="3.40.50.300">
    <property type="entry name" value="P-loop containing nucleotide triphosphate hydrolases"/>
    <property type="match status" value="1"/>
</dbReference>
<dbReference type="EMBL" id="DTHB01000029">
    <property type="protein sequence ID" value="HGB14363.1"/>
    <property type="molecule type" value="Genomic_DNA"/>
</dbReference>
<comment type="caution">
    <text evidence="3">The sequence shown here is derived from an EMBL/GenBank/DDBJ whole genome shotgun (WGS) entry which is preliminary data.</text>
</comment>
<dbReference type="SUPFAM" id="SSF52540">
    <property type="entry name" value="P-loop containing nucleoside triphosphate hydrolases"/>
    <property type="match status" value="1"/>
</dbReference>
<evidence type="ECO:0000256" key="1">
    <source>
        <dbReference type="SAM" id="MobiDB-lite"/>
    </source>
</evidence>
<sequence>MSAVALRSRRSRRDGPGPGQGGGRVPVSGGTEVTRKVQPGKLWAKEPGVVTPALPSTLTAFVSLKPGRAALLWGESIRSLGALACAWAAARGTRVLTVDAANVFDPYRLVREARRLGVSPREALARVQVARTFTCHQLVRLMQEMPGKLRPGSLVLVLGPVSPFYDEQVPLAERRRLFKELTATLEALKMTNPLLLLQPRLPPEAPNRGFGRLLRPIADVFGSCRELASGP</sequence>
<dbReference type="Pfam" id="PF08423">
    <property type="entry name" value="Rad51"/>
    <property type="match status" value="1"/>
</dbReference>
<protein>
    <recommendedName>
        <fullName evidence="2">Rad51-like C-terminal domain-containing protein</fullName>
    </recommendedName>
</protein>
<reference evidence="3" key="1">
    <citation type="journal article" date="2020" name="mSystems">
        <title>Genome- and Community-Level Interaction Insights into Carbon Utilization and Element Cycling Functions of Hydrothermarchaeota in Hydrothermal Sediment.</title>
        <authorList>
            <person name="Zhou Z."/>
            <person name="Liu Y."/>
            <person name="Xu W."/>
            <person name="Pan J."/>
            <person name="Luo Z.H."/>
            <person name="Li M."/>
        </authorList>
    </citation>
    <scope>NUCLEOTIDE SEQUENCE [LARGE SCALE GENOMIC DNA]</scope>
    <source>
        <strain evidence="3">SpSt-776</strain>
    </source>
</reference>
<accession>A0A7C3SIA4</accession>
<dbReference type="AlphaFoldDB" id="A0A7C3SIA4"/>
<evidence type="ECO:0000259" key="2">
    <source>
        <dbReference type="Pfam" id="PF08423"/>
    </source>
</evidence>
<dbReference type="InterPro" id="IPR013632">
    <property type="entry name" value="Rad51_C"/>
</dbReference>